<gene>
    <name evidence="1" type="ORF">S12H4_11796</name>
</gene>
<protein>
    <submittedName>
        <fullName evidence="1">Uncharacterized protein</fullName>
    </submittedName>
</protein>
<reference evidence="1" key="1">
    <citation type="journal article" date="2014" name="Front. Microbiol.">
        <title>High frequency of phylogenetically diverse reductive dehalogenase-homologous genes in deep subseafloor sedimentary metagenomes.</title>
        <authorList>
            <person name="Kawai M."/>
            <person name="Futagami T."/>
            <person name="Toyoda A."/>
            <person name="Takaki Y."/>
            <person name="Nishi S."/>
            <person name="Hori S."/>
            <person name="Arai W."/>
            <person name="Tsubouchi T."/>
            <person name="Morono Y."/>
            <person name="Uchiyama I."/>
            <person name="Ito T."/>
            <person name="Fujiyama A."/>
            <person name="Inagaki F."/>
            <person name="Takami H."/>
        </authorList>
    </citation>
    <scope>NUCLEOTIDE SEQUENCE</scope>
    <source>
        <strain evidence="1">Expedition CK06-06</strain>
    </source>
</reference>
<evidence type="ECO:0000313" key="1">
    <source>
        <dbReference type="EMBL" id="GAI78871.1"/>
    </source>
</evidence>
<sequence>KYIIGEFRYEPDKPEYSEEYAKIQKIARGEK</sequence>
<proteinExistence type="predicted"/>
<name>X1SI84_9ZZZZ</name>
<dbReference type="AlphaFoldDB" id="X1SI84"/>
<accession>X1SI84</accession>
<feature type="non-terminal residue" evidence="1">
    <location>
        <position position="1"/>
    </location>
</feature>
<organism evidence="1">
    <name type="scientific">marine sediment metagenome</name>
    <dbReference type="NCBI Taxonomy" id="412755"/>
    <lineage>
        <taxon>unclassified sequences</taxon>
        <taxon>metagenomes</taxon>
        <taxon>ecological metagenomes</taxon>
    </lineage>
</organism>
<dbReference type="EMBL" id="BARW01005398">
    <property type="protein sequence ID" value="GAI78871.1"/>
    <property type="molecule type" value="Genomic_DNA"/>
</dbReference>
<comment type="caution">
    <text evidence="1">The sequence shown here is derived from an EMBL/GenBank/DDBJ whole genome shotgun (WGS) entry which is preliminary data.</text>
</comment>